<keyword evidence="11" id="KW-1185">Reference proteome</keyword>
<evidence type="ECO:0000313" key="10">
    <source>
        <dbReference type="EMBL" id="OPL21627.1"/>
    </source>
</evidence>
<gene>
    <name evidence="10" type="ORF">AM593_04273</name>
</gene>
<keyword evidence="8 9" id="KW-0472">Membrane</keyword>
<feature type="non-terminal residue" evidence="10">
    <location>
        <position position="133"/>
    </location>
</feature>
<dbReference type="GO" id="GO:0005743">
    <property type="term" value="C:mitochondrial inner membrane"/>
    <property type="evidence" value="ECO:0007669"/>
    <property type="project" value="TreeGrafter"/>
</dbReference>
<comment type="caution">
    <text evidence="10">The sequence shown here is derived from an EMBL/GenBank/DDBJ whole genome shotgun (WGS) entry which is preliminary data.</text>
</comment>
<accession>A0A3L5TR51</accession>
<organism evidence="10 11">
    <name type="scientific">Mytilus galloprovincialis</name>
    <name type="common">Mediterranean mussel</name>
    <dbReference type="NCBI Taxonomy" id="29158"/>
    <lineage>
        <taxon>Eukaryota</taxon>
        <taxon>Metazoa</taxon>
        <taxon>Spiralia</taxon>
        <taxon>Lophotrochozoa</taxon>
        <taxon>Mollusca</taxon>
        <taxon>Bivalvia</taxon>
        <taxon>Autobranchia</taxon>
        <taxon>Pteriomorphia</taxon>
        <taxon>Mytilida</taxon>
        <taxon>Mytiloidea</taxon>
        <taxon>Mytilidae</taxon>
        <taxon>Mytilinae</taxon>
        <taxon>Mytilus</taxon>
    </lineage>
</organism>
<feature type="transmembrane region" description="Helical" evidence="9">
    <location>
        <begin position="113"/>
        <end position="131"/>
    </location>
</feature>
<reference evidence="10 11" key="1">
    <citation type="journal article" date="2016" name="PLoS ONE">
        <title>A First Insight into the Genome of the Filter-Feeder Mussel Mytilus galloprovincialis.</title>
        <authorList>
            <person name="Murgarella M."/>
            <person name="Puiu D."/>
            <person name="Novoa B."/>
            <person name="Figueras A."/>
            <person name="Posada D."/>
            <person name="Canchaya C."/>
        </authorList>
    </citation>
    <scope>NUCLEOTIDE SEQUENCE [LARGE SCALE GENOMIC DNA]</scope>
    <source>
        <tissue evidence="10">Muscle</tissue>
    </source>
</reference>
<evidence type="ECO:0000256" key="1">
    <source>
        <dbReference type="ARBA" id="ARBA00004225"/>
    </source>
</evidence>
<keyword evidence="3" id="KW-0813">Transport</keyword>
<feature type="transmembrane region" description="Helical" evidence="9">
    <location>
        <begin position="29"/>
        <end position="47"/>
    </location>
</feature>
<evidence type="ECO:0000256" key="6">
    <source>
        <dbReference type="ARBA" id="ARBA00022989"/>
    </source>
</evidence>
<keyword evidence="7" id="KW-0496">Mitochondrion</keyword>
<dbReference type="Proteomes" id="UP000266721">
    <property type="component" value="Unassembled WGS sequence"/>
</dbReference>
<evidence type="ECO:0000256" key="3">
    <source>
        <dbReference type="ARBA" id="ARBA00022448"/>
    </source>
</evidence>
<dbReference type="EMBL" id="KV589903">
    <property type="protein sequence ID" value="OPL21627.1"/>
    <property type="molecule type" value="Genomic_DNA"/>
</dbReference>
<keyword evidence="6 9" id="KW-1133">Transmembrane helix</keyword>
<dbReference type="AlphaFoldDB" id="A0A3L5TR51"/>
<protein>
    <submittedName>
        <fullName evidence="10">Sideroflexin 1</fullName>
    </submittedName>
</protein>
<evidence type="ECO:0000256" key="2">
    <source>
        <dbReference type="ARBA" id="ARBA00005974"/>
    </source>
</evidence>
<evidence type="ECO:0000256" key="7">
    <source>
        <dbReference type="ARBA" id="ARBA00023128"/>
    </source>
</evidence>
<dbReference type="GO" id="GO:0015075">
    <property type="term" value="F:monoatomic ion transmembrane transporter activity"/>
    <property type="evidence" value="ECO:0007669"/>
    <property type="project" value="InterPro"/>
</dbReference>
<name>A0A3L5TR51_MYTGA</name>
<keyword evidence="4 9" id="KW-0812">Transmembrane</keyword>
<sequence>LGLSYVGASAGAIGTAMTIKSLVKRFPPIVARFVPFIAVASANCINIPMMRSRELLEGIPVYDADGNRVGESKKAAEKAIALVLFSRICMAAPGMLTPPFIMHALESKAFMKPWLNAPVQIGLVGFFVFTIKI</sequence>
<comment type="subcellular location">
    <subcellularLocation>
        <location evidence="1">Mitochondrion membrane</location>
        <topology evidence="1">Multi-pass membrane protein</topology>
    </subcellularLocation>
</comment>
<evidence type="ECO:0000256" key="9">
    <source>
        <dbReference type="SAM" id="Phobius"/>
    </source>
</evidence>
<dbReference type="PANTHER" id="PTHR11153">
    <property type="entry name" value="SIDEROFLEXIN"/>
    <property type="match status" value="1"/>
</dbReference>
<feature type="non-terminal residue" evidence="10">
    <location>
        <position position="1"/>
    </location>
</feature>
<keyword evidence="5" id="KW-0029">Amino-acid transport</keyword>
<dbReference type="InterPro" id="IPR004686">
    <property type="entry name" value="Mtc"/>
</dbReference>
<evidence type="ECO:0000313" key="11">
    <source>
        <dbReference type="Proteomes" id="UP000266721"/>
    </source>
</evidence>
<evidence type="ECO:0000256" key="8">
    <source>
        <dbReference type="ARBA" id="ARBA00023136"/>
    </source>
</evidence>
<feature type="transmembrane region" description="Helical" evidence="9">
    <location>
        <begin position="79"/>
        <end position="101"/>
    </location>
</feature>
<dbReference type="Pfam" id="PF03820">
    <property type="entry name" value="SFXNs"/>
    <property type="match status" value="1"/>
</dbReference>
<evidence type="ECO:0000256" key="4">
    <source>
        <dbReference type="ARBA" id="ARBA00022692"/>
    </source>
</evidence>
<dbReference type="PANTHER" id="PTHR11153:SF8">
    <property type="entry name" value="SIDEROFLEXIN-1"/>
    <property type="match status" value="1"/>
</dbReference>
<proteinExistence type="inferred from homology"/>
<dbReference type="GO" id="GO:0140300">
    <property type="term" value="P:serine import into mitochondrion"/>
    <property type="evidence" value="ECO:0007669"/>
    <property type="project" value="TreeGrafter"/>
</dbReference>
<comment type="similarity">
    <text evidence="2">Belongs to the sideroflexin family.</text>
</comment>
<evidence type="ECO:0000256" key="5">
    <source>
        <dbReference type="ARBA" id="ARBA00022970"/>
    </source>
</evidence>